<dbReference type="RefSeq" id="XP_029232744.1">
    <property type="nucleotide sequence ID" value="XM_029367137.1"/>
</dbReference>
<evidence type="ECO:0000313" key="2">
    <source>
        <dbReference type="EMBL" id="RNF27538.1"/>
    </source>
</evidence>
<organism evidence="2 3">
    <name type="scientific">Trypanosoma conorhini</name>
    <dbReference type="NCBI Taxonomy" id="83891"/>
    <lineage>
        <taxon>Eukaryota</taxon>
        <taxon>Discoba</taxon>
        <taxon>Euglenozoa</taxon>
        <taxon>Kinetoplastea</taxon>
        <taxon>Metakinetoplastina</taxon>
        <taxon>Trypanosomatida</taxon>
        <taxon>Trypanosomatidae</taxon>
        <taxon>Trypanosoma</taxon>
    </lineage>
</organism>
<sequence>MSSWVSAEHFLQSKSASYVRRGLLLFIFYGVASDYYLMHYYQAFDPAEGRRYVIDWSPIGRPRCQVHVVPSNHYPNYTPWTPRNGDVVLARSVPNEPNWLQLISGRFIEQQTCGVRLAIPLEEVQEQERQRQKDEAELKNIYSDRNSAAWCQLSRVSLSPSRTASPPPTHPHSRPLLGNFQLGRCSSFVIIIFGSGGGALLRRVPRCPLRILHVRSPLTPLLSPPLSPCRRAVALPRP</sequence>
<evidence type="ECO:0000256" key="1">
    <source>
        <dbReference type="SAM" id="Phobius"/>
    </source>
</evidence>
<dbReference type="EMBL" id="MKKU01000003">
    <property type="protein sequence ID" value="RNF27538.1"/>
    <property type="molecule type" value="Genomic_DNA"/>
</dbReference>
<keyword evidence="1" id="KW-1133">Transmembrane helix</keyword>
<proteinExistence type="predicted"/>
<dbReference type="GeneID" id="40313799"/>
<evidence type="ECO:0000313" key="3">
    <source>
        <dbReference type="Proteomes" id="UP000284403"/>
    </source>
</evidence>
<keyword evidence="1" id="KW-0812">Transmembrane</keyword>
<keyword evidence="3" id="KW-1185">Reference proteome</keyword>
<keyword evidence="1" id="KW-0472">Membrane</keyword>
<accession>A0A422QC45</accession>
<feature type="transmembrane region" description="Helical" evidence="1">
    <location>
        <begin position="21"/>
        <end position="38"/>
    </location>
</feature>
<protein>
    <submittedName>
        <fullName evidence="2">Uncharacterized protein</fullName>
    </submittedName>
</protein>
<name>A0A422QC45_9TRYP</name>
<dbReference type="Proteomes" id="UP000284403">
    <property type="component" value="Unassembled WGS sequence"/>
</dbReference>
<dbReference type="AlphaFoldDB" id="A0A422QC45"/>
<gene>
    <name evidence="2" type="ORF">Tco025E_00188</name>
</gene>
<dbReference type="OrthoDB" id="276664at2759"/>
<comment type="caution">
    <text evidence="2">The sequence shown here is derived from an EMBL/GenBank/DDBJ whole genome shotgun (WGS) entry which is preliminary data.</text>
</comment>
<reference evidence="2 3" key="1">
    <citation type="journal article" date="2018" name="BMC Genomics">
        <title>Genomic comparison of Trypanosoma conorhini and Trypanosoma rangeli to Trypanosoma cruzi strains of high and low virulence.</title>
        <authorList>
            <person name="Bradwell K.R."/>
            <person name="Koparde V.N."/>
            <person name="Matveyev A.V."/>
            <person name="Serrano M.G."/>
            <person name="Alves J.M."/>
            <person name="Parikh H."/>
            <person name="Huang B."/>
            <person name="Lee V."/>
            <person name="Espinosa-Alvarez O."/>
            <person name="Ortiz P.A."/>
            <person name="Costa-Martins A.G."/>
            <person name="Teixeira M.M."/>
            <person name="Buck G.A."/>
        </authorList>
    </citation>
    <scope>NUCLEOTIDE SEQUENCE [LARGE SCALE GENOMIC DNA]</scope>
    <source>
        <strain evidence="2 3">025E</strain>
    </source>
</reference>